<organism evidence="1 2">
    <name type="scientific">Candidatus Wolfebacteria bacterium GW2011_GWA2_47_9b</name>
    <dbReference type="NCBI Taxonomy" id="1619005"/>
    <lineage>
        <taxon>Bacteria</taxon>
        <taxon>Candidatus Wolfeibacteriota</taxon>
    </lineage>
</organism>
<name>A0A0G1WIS4_9BACT</name>
<comment type="caution">
    <text evidence="1">The sequence shown here is derived from an EMBL/GenBank/DDBJ whole genome shotgun (WGS) entry which is preliminary data.</text>
</comment>
<proteinExistence type="predicted"/>
<gene>
    <name evidence="1" type="ORF">UY19_C0005G0016</name>
</gene>
<evidence type="ECO:0000313" key="2">
    <source>
        <dbReference type="Proteomes" id="UP000033882"/>
    </source>
</evidence>
<reference evidence="1 2" key="1">
    <citation type="journal article" date="2015" name="Nature">
        <title>rRNA introns, odd ribosomes, and small enigmatic genomes across a large radiation of phyla.</title>
        <authorList>
            <person name="Brown C.T."/>
            <person name="Hug L.A."/>
            <person name="Thomas B.C."/>
            <person name="Sharon I."/>
            <person name="Castelle C.J."/>
            <person name="Singh A."/>
            <person name="Wilkins M.J."/>
            <person name="Williams K.H."/>
            <person name="Banfield J.F."/>
        </authorList>
    </citation>
    <scope>NUCLEOTIDE SEQUENCE [LARGE SCALE GENOMIC DNA]</scope>
</reference>
<evidence type="ECO:0000313" key="1">
    <source>
        <dbReference type="EMBL" id="KKU90213.1"/>
    </source>
</evidence>
<accession>A0A0G1WIS4</accession>
<sequence length="159" mass="18682">MTEERKPWYLHTLSRMDARARELCPNNALRGLGERIVAAELSGSECDTIDAELERMLRENGSQYDQMGLSFLKHFQEQVRRWPWYVTLLEQMAEYARTSGFMRNLREAGEDLRLSYMDAVEYESVVTELERMVREDQQMYRSAAVEYLICLRAQIVAQA</sequence>
<dbReference type="EMBL" id="LCPB01000005">
    <property type="protein sequence ID" value="KKU90213.1"/>
    <property type="molecule type" value="Genomic_DNA"/>
</dbReference>
<dbReference type="AlphaFoldDB" id="A0A0G1WIS4"/>
<dbReference type="Proteomes" id="UP000033882">
    <property type="component" value="Unassembled WGS sequence"/>
</dbReference>
<protein>
    <submittedName>
        <fullName evidence="1">Uncharacterized protein</fullName>
    </submittedName>
</protein>